<dbReference type="PANTHER" id="PTHR41339">
    <property type="entry name" value="LIPL48"/>
    <property type="match status" value="1"/>
</dbReference>
<dbReference type="PANTHER" id="PTHR41339:SF1">
    <property type="entry name" value="SECRETED PROTEIN"/>
    <property type="match status" value="1"/>
</dbReference>
<dbReference type="Proteomes" id="UP000426027">
    <property type="component" value="Chromosome"/>
</dbReference>
<dbReference type="PROSITE" id="PS51257">
    <property type="entry name" value="PROKAR_LIPOPROTEIN"/>
    <property type="match status" value="1"/>
</dbReference>
<organism evidence="1 2">
    <name type="scientific">Phnomibacter ginsenosidimutans</name>
    <dbReference type="NCBI Taxonomy" id="2676868"/>
    <lineage>
        <taxon>Bacteria</taxon>
        <taxon>Pseudomonadati</taxon>
        <taxon>Bacteroidota</taxon>
        <taxon>Chitinophagia</taxon>
        <taxon>Chitinophagales</taxon>
        <taxon>Chitinophagaceae</taxon>
        <taxon>Phnomibacter</taxon>
    </lineage>
</organism>
<dbReference type="AlphaFoldDB" id="A0A6I6GQ10"/>
<evidence type="ECO:0000313" key="1">
    <source>
        <dbReference type="EMBL" id="QGW27179.1"/>
    </source>
</evidence>
<reference evidence="1 2" key="1">
    <citation type="submission" date="2019-11" db="EMBL/GenBank/DDBJ databases">
        <authorList>
            <person name="Im W.T."/>
        </authorList>
    </citation>
    <scope>NUCLEOTIDE SEQUENCE [LARGE SCALE GENOMIC DNA]</scope>
    <source>
        <strain evidence="1 2">SB-02</strain>
    </source>
</reference>
<evidence type="ECO:0000313" key="2">
    <source>
        <dbReference type="Proteomes" id="UP000426027"/>
    </source>
</evidence>
<dbReference type="RefSeq" id="WP_157476678.1">
    <property type="nucleotide sequence ID" value="NZ_CP046566.1"/>
</dbReference>
<dbReference type="EMBL" id="CP046566">
    <property type="protein sequence ID" value="QGW27179.1"/>
    <property type="molecule type" value="Genomic_DNA"/>
</dbReference>
<proteinExistence type="predicted"/>
<name>A0A6I6GQ10_9BACT</name>
<protein>
    <submittedName>
        <fullName evidence="1">T9SS C-terminal target domain-containing protein</fullName>
    </submittedName>
</protein>
<keyword evidence="2" id="KW-1185">Reference proteome</keyword>
<gene>
    <name evidence="1" type="ORF">GLV81_02835</name>
</gene>
<accession>A0A6I6GQ10</accession>
<sequence>MKKFGIILSALTVAFTSCIKVDIDNSSVDSGNGNGVYATKQAEILATKVITGVINDGENVELPKGIYTLKGYVYVNGRASIKFAPGSVIKSDTVQKGALIIERNSKIFACGTATEPIVFTSGKPAGSRKPGDWGGIVILGNAPTNRTTTPIIEGGINAEYGGSVATDNSGSLCYVRIEYAGIAADPNSEINGLTLGGVGSGTSINYVQVSYGNDDAYEFFGGTVNAKYLIAFATADDDYDFDFGYNGRLQFGVALRDPLFVDAGDAGNGVECDNDATGSNATPYTKPSISNFTWVGPNDAPGTLANHNFNMRWRRATQFDVRNSVLMGYMDAGLSLESDSTGSFYKTGKSAFANNLVHAVTNPYRVPSSGGVPAVNPSIIDAAAMKTKAESEGCITYSSSADISLTDPFKLNAPNFLPKAGSPALSGAAFTGTGWTGVSFWTTTTFRGAFGADNWMSGWASFTPQTNVY</sequence>
<dbReference type="KEGG" id="fls:GLV81_02835"/>